<dbReference type="EMBL" id="JAKRRY010000022">
    <property type="protein sequence ID" value="MCW8347426.1"/>
    <property type="molecule type" value="Genomic_DNA"/>
</dbReference>
<organism evidence="2 3">
    <name type="scientific">Vibrio qingdaonensis</name>
    <dbReference type="NCBI Taxonomy" id="2829491"/>
    <lineage>
        <taxon>Bacteria</taxon>
        <taxon>Pseudomonadati</taxon>
        <taxon>Pseudomonadota</taxon>
        <taxon>Gammaproteobacteria</taxon>
        <taxon>Vibrionales</taxon>
        <taxon>Vibrionaceae</taxon>
        <taxon>Vibrio</taxon>
    </lineage>
</organism>
<evidence type="ECO:0000313" key="2">
    <source>
        <dbReference type="EMBL" id="MCW8347426.1"/>
    </source>
</evidence>
<accession>A0A9X3CPS6</accession>
<reference evidence="2" key="1">
    <citation type="submission" date="2022-02" db="EMBL/GenBank/DDBJ databases">
        <title>Vibrio sp. nov, a new bacterium isolated from seawater.</title>
        <authorList>
            <person name="Yuan Y."/>
        </authorList>
    </citation>
    <scope>NUCLEOTIDE SEQUENCE</scope>
    <source>
        <strain evidence="2">ZSDZ65</strain>
    </source>
</reference>
<evidence type="ECO:0000313" key="3">
    <source>
        <dbReference type="Proteomes" id="UP001155587"/>
    </source>
</evidence>
<dbReference type="Proteomes" id="UP001155587">
    <property type="component" value="Unassembled WGS sequence"/>
</dbReference>
<keyword evidence="1" id="KW-0732">Signal</keyword>
<keyword evidence="3" id="KW-1185">Reference proteome</keyword>
<protein>
    <submittedName>
        <fullName evidence="2">Uncharacterized protein</fullName>
    </submittedName>
</protein>
<gene>
    <name evidence="2" type="ORF">MD535_15605</name>
</gene>
<feature type="signal peptide" evidence="1">
    <location>
        <begin position="1"/>
        <end position="21"/>
    </location>
</feature>
<dbReference type="AlphaFoldDB" id="A0A9X3CPS6"/>
<proteinExistence type="predicted"/>
<evidence type="ECO:0000256" key="1">
    <source>
        <dbReference type="SAM" id="SignalP"/>
    </source>
</evidence>
<feature type="chain" id="PRO_5040924838" evidence="1">
    <location>
        <begin position="22"/>
        <end position="130"/>
    </location>
</feature>
<comment type="caution">
    <text evidence="2">The sequence shown here is derived from an EMBL/GenBank/DDBJ whole genome shotgun (WGS) entry which is preliminary data.</text>
</comment>
<dbReference type="RefSeq" id="WP_265675953.1">
    <property type="nucleotide sequence ID" value="NZ_JAKRRY010000022.1"/>
</dbReference>
<name>A0A9X3CPS6_9VIBR</name>
<sequence length="130" mass="14852">MKNIYKSMFCVLVAFSSVTFASEKLPSSSDIRELKQSYDNRTGKVGDLIAYIPTKKPCLNVLSKNKHVEFCFIDSTAEDLGKSDKAGFFITLSSIANESVSFEYHTMWYSKRCSYFTFEEQPTCEQPYTN</sequence>